<dbReference type="Gene3D" id="3.40.50.1010">
    <property type="entry name" value="5'-nuclease"/>
    <property type="match status" value="1"/>
</dbReference>
<dbReference type="Pfam" id="PF01850">
    <property type="entry name" value="PIN"/>
    <property type="match status" value="1"/>
</dbReference>
<keyword evidence="5" id="KW-0460">Magnesium</keyword>
<dbReference type="HAMAP" id="MF_00265">
    <property type="entry name" value="VapC_Nob1"/>
    <property type="match status" value="1"/>
</dbReference>
<evidence type="ECO:0000259" key="6">
    <source>
        <dbReference type="Pfam" id="PF01850"/>
    </source>
</evidence>
<reference evidence="7 8" key="1">
    <citation type="journal article" date="2022" name="Microbiol. Resour. Announc.">
        <title>Complete Genome Sequence of the Hyperthermophilic and Acidophilic Archaeon Saccharolobus caldissimus Strain HS-3T.</title>
        <authorList>
            <person name="Sakai H.D."/>
            <person name="Kurosawa N."/>
        </authorList>
    </citation>
    <scope>NUCLEOTIDE SEQUENCE [LARGE SCALE GENOMIC DNA]</scope>
    <source>
        <strain evidence="7 8">JCM32116</strain>
    </source>
</reference>
<dbReference type="InterPro" id="IPR002716">
    <property type="entry name" value="PIN_dom"/>
</dbReference>
<dbReference type="RefSeq" id="WP_229570565.1">
    <property type="nucleotide sequence ID" value="NZ_AP025226.1"/>
</dbReference>
<keyword evidence="4 5" id="KW-0378">Hydrolase</keyword>
<dbReference type="GO" id="GO:0004540">
    <property type="term" value="F:RNA nuclease activity"/>
    <property type="evidence" value="ECO:0007669"/>
    <property type="project" value="InterPro"/>
</dbReference>
<evidence type="ECO:0000256" key="2">
    <source>
        <dbReference type="ARBA" id="ARBA00022722"/>
    </source>
</evidence>
<dbReference type="InterPro" id="IPR022907">
    <property type="entry name" value="VapC_family"/>
</dbReference>
<keyword evidence="3 5" id="KW-0479">Metal-binding</keyword>
<dbReference type="GO" id="GO:0016787">
    <property type="term" value="F:hydrolase activity"/>
    <property type="evidence" value="ECO:0007669"/>
    <property type="project" value="UniProtKB-KW"/>
</dbReference>
<keyword evidence="5" id="KW-0800">Toxin</keyword>
<name>A0AAQ4CVY1_9CREN</name>
<accession>A0AAQ4CVY1</accession>
<dbReference type="Proteomes" id="UP001319921">
    <property type="component" value="Chromosome"/>
</dbReference>
<dbReference type="KEGG" id="scas:SACC_29790"/>
<evidence type="ECO:0000313" key="8">
    <source>
        <dbReference type="Proteomes" id="UP001319921"/>
    </source>
</evidence>
<evidence type="ECO:0000256" key="5">
    <source>
        <dbReference type="HAMAP-Rule" id="MF_00265"/>
    </source>
</evidence>
<comment type="function">
    <text evidence="5">Toxic component of a toxin-antitoxin (TA) system. An RNase.</text>
</comment>
<dbReference type="InterPro" id="IPR029060">
    <property type="entry name" value="PIN-like_dom_sf"/>
</dbReference>
<dbReference type="EC" id="3.1.-.-" evidence="5"/>
<evidence type="ECO:0000256" key="4">
    <source>
        <dbReference type="ARBA" id="ARBA00022801"/>
    </source>
</evidence>
<feature type="domain" description="PIN" evidence="6">
    <location>
        <begin position="1"/>
        <end position="127"/>
    </location>
</feature>
<dbReference type="AlphaFoldDB" id="A0AAQ4CVY1"/>
<dbReference type="EMBL" id="AP025226">
    <property type="protein sequence ID" value="BDB99962.1"/>
    <property type="molecule type" value="Genomic_DNA"/>
</dbReference>
<dbReference type="GeneID" id="68867704"/>
<comment type="cofactor">
    <cofactor evidence="5">
        <name>Mg(2+)</name>
        <dbReference type="ChEBI" id="CHEBI:18420"/>
    </cofactor>
</comment>
<keyword evidence="8" id="KW-1185">Reference proteome</keyword>
<organism evidence="7 8">
    <name type="scientific">Saccharolobus caldissimus</name>
    <dbReference type="NCBI Taxonomy" id="1702097"/>
    <lineage>
        <taxon>Archaea</taxon>
        <taxon>Thermoproteota</taxon>
        <taxon>Thermoprotei</taxon>
        <taxon>Sulfolobales</taxon>
        <taxon>Sulfolobaceae</taxon>
        <taxon>Saccharolobus</taxon>
    </lineage>
</organism>
<comment type="caution">
    <text evidence="5">Lacks conserved residue(s) required for the propagation of feature annotation.</text>
</comment>
<sequence length="138" mass="15825">MLLESDVLIAHLKTEDRLKEVSEKLLLKIAKGELSIIVSREAIHEIYYVLRNMNLPIREILNKIGALRSIPNIEWIPTTIDIDLLALALMSQYNITSIFDAYHAATCLLYDKEKVIISTDHIYDKIPGIKRIDPKDLI</sequence>
<protein>
    <recommendedName>
        <fullName evidence="5">Ribonuclease VapC</fullName>
        <shortName evidence="5">RNase VapC</shortName>
        <ecNumber evidence="5">3.1.-.-</ecNumber>
    </recommendedName>
    <alternativeName>
        <fullName evidence="5">Putative toxin VapC</fullName>
    </alternativeName>
</protein>
<feature type="binding site" evidence="5">
    <location>
        <position position="100"/>
    </location>
    <ligand>
        <name>Mg(2+)</name>
        <dbReference type="ChEBI" id="CHEBI:18420"/>
    </ligand>
</feature>
<evidence type="ECO:0000256" key="1">
    <source>
        <dbReference type="ARBA" id="ARBA00022649"/>
    </source>
</evidence>
<evidence type="ECO:0000256" key="3">
    <source>
        <dbReference type="ARBA" id="ARBA00022723"/>
    </source>
</evidence>
<gene>
    <name evidence="5" type="primary">vapC</name>
    <name evidence="7" type="ORF">SACC_29790</name>
</gene>
<keyword evidence="1 5" id="KW-1277">Toxin-antitoxin system</keyword>
<dbReference type="GO" id="GO:0000287">
    <property type="term" value="F:magnesium ion binding"/>
    <property type="evidence" value="ECO:0007669"/>
    <property type="project" value="UniProtKB-UniRule"/>
</dbReference>
<dbReference type="SUPFAM" id="SSF88723">
    <property type="entry name" value="PIN domain-like"/>
    <property type="match status" value="1"/>
</dbReference>
<comment type="similarity">
    <text evidence="5">Belongs to the PINc/VapC protein family.</text>
</comment>
<keyword evidence="2 5" id="KW-0540">Nuclease</keyword>
<proteinExistence type="inferred from homology"/>
<evidence type="ECO:0000313" key="7">
    <source>
        <dbReference type="EMBL" id="BDB99962.1"/>
    </source>
</evidence>
<dbReference type="GO" id="GO:0090729">
    <property type="term" value="F:toxin activity"/>
    <property type="evidence" value="ECO:0007669"/>
    <property type="project" value="UniProtKB-KW"/>
</dbReference>